<keyword evidence="3" id="KW-1185">Reference proteome</keyword>
<protein>
    <submittedName>
        <fullName evidence="2">Uncharacterized protein</fullName>
    </submittedName>
</protein>
<feature type="non-terminal residue" evidence="2">
    <location>
        <position position="1"/>
    </location>
</feature>
<sequence>VTIGDQRQHMYMEYHLLQEFEKPAVLPPSPASSSRQPRIPRHHLRLRYLKILARLRARLTKEEQEVIFRLLDSATEHAKQSSKKSSGAEVIPNKNSEVATTIGTTDIDTDISTEESDDESNNM</sequence>
<proteinExistence type="predicted"/>
<feature type="region of interest" description="Disordered" evidence="1">
    <location>
        <begin position="74"/>
        <end position="123"/>
    </location>
</feature>
<feature type="compositionally biased region" description="Acidic residues" evidence="1">
    <location>
        <begin position="107"/>
        <end position="123"/>
    </location>
</feature>
<name>A0A9J6B6X0_SOLCO</name>
<accession>A0A9J6B6X0</accession>
<evidence type="ECO:0000256" key="1">
    <source>
        <dbReference type="SAM" id="MobiDB-lite"/>
    </source>
</evidence>
<organism evidence="2 3">
    <name type="scientific">Solanum commersonii</name>
    <name type="common">Commerson's wild potato</name>
    <name type="synonym">Commerson's nightshade</name>
    <dbReference type="NCBI Taxonomy" id="4109"/>
    <lineage>
        <taxon>Eukaryota</taxon>
        <taxon>Viridiplantae</taxon>
        <taxon>Streptophyta</taxon>
        <taxon>Embryophyta</taxon>
        <taxon>Tracheophyta</taxon>
        <taxon>Spermatophyta</taxon>
        <taxon>Magnoliopsida</taxon>
        <taxon>eudicotyledons</taxon>
        <taxon>Gunneridae</taxon>
        <taxon>Pentapetalae</taxon>
        <taxon>asterids</taxon>
        <taxon>lamiids</taxon>
        <taxon>Solanales</taxon>
        <taxon>Solanaceae</taxon>
        <taxon>Solanoideae</taxon>
        <taxon>Solaneae</taxon>
        <taxon>Solanum</taxon>
    </lineage>
</organism>
<dbReference type="AlphaFoldDB" id="A0A9J6B6X0"/>
<dbReference type="Proteomes" id="UP000824120">
    <property type="component" value="Chromosome 1"/>
</dbReference>
<gene>
    <name evidence="2" type="ORF">H5410_004072</name>
</gene>
<reference evidence="2 3" key="1">
    <citation type="submission" date="2020-09" db="EMBL/GenBank/DDBJ databases">
        <title>De no assembly of potato wild relative species, Solanum commersonii.</title>
        <authorList>
            <person name="Cho K."/>
        </authorList>
    </citation>
    <scope>NUCLEOTIDE SEQUENCE [LARGE SCALE GENOMIC DNA]</scope>
    <source>
        <strain evidence="2">LZ3.2</strain>
        <tissue evidence="2">Leaf</tissue>
    </source>
</reference>
<evidence type="ECO:0000313" key="2">
    <source>
        <dbReference type="EMBL" id="KAG5632355.1"/>
    </source>
</evidence>
<evidence type="ECO:0000313" key="3">
    <source>
        <dbReference type="Proteomes" id="UP000824120"/>
    </source>
</evidence>
<comment type="caution">
    <text evidence="2">The sequence shown here is derived from an EMBL/GenBank/DDBJ whole genome shotgun (WGS) entry which is preliminary data.</text>
</comment>
<dbReference type="EMBL" id="JACXVP010000001">
    <property type="protein sequence ID" value="KAG5632355.1"/>
    <property type="molecule type" value="Genomic_DNA"/>
</dbReference>